<dbReference type="InParanoid" id="D8RLU4"/>
<dbReference type="EMBL" id="GL377584">
    <property type="protein sequence ID" value="EFJ26699.1"/>
    <property type="molecule type" value="Genomic_DNA"/>
</dbReference>
<evidence type="ECO:0000256" key="2">
    <source>
        <dbReference type="ARBA" id="ARBA00022723"/>
    </source>
</evidence>
<sequence>EEKFAVRDLGKHQCRSCGYVYDQTVGDPSYPIAPGVEFAQLPEDWRCSTCGAAKSYFNSISVEVAGFAENQSYGFGTNTLTSGQKSLLIYGSLVFFFILFLSGYFLQ</sequence>
<gene>
    <name evidence="8" type="ORF">SELMODRAFT_96287</name>
    <name evidence="7" type="ORF">SELMODRAFT_97167</name>
</gene>
<keyword evidence="9" id="KW-1185">Reference proteome</keyword>
<organism evidence="9">
    <name type="scientific">Selaginella moellendorffii</name>
    <name type="common">Spikemoss</name>
    <dbReference type="NCBI Taxonomy" id="88036"/>
    <lineage>
        <taxon>Eukaryota</taxon>
        <taxon>Viridiplantae</taxon>
        <taxon>Streptophyta</taxon>
        <taxon>Embryophyta</taxon>
        <taxon>Tracheophyta</taxon>
        <taxon>Lycopodiopsida</taxon>
        <taxon>Selaginellales</taxon>
        <taxon>Selaginellaceae</taxon>
        <taxon>Selaginella</taxon>
    </lineage>
</organism>
<evidence type="ECO:0000313" key="7">
    <source>
        <dbReference type="EMBL" id="EFJ26699.1"/>
    </source>
</evidence>
<dbReference type="Gramene" id="EFJ26699">
    <property type="protein sequence ID" value="EFJ26699"/>
    <property type="gene ID" value="SELMODRAFT_97167"/>
</dbReference>
<dbReference type="InterPro" id="IPR024934">
    <property type="entry name" value="Rubredoxin-like_dom"/>
</dbReference>
<dbReference type="PANTHER" id="PTHR47627:SF1">
    <property type="entry name" value="RUBREDOXIN-1-RELATED"/>
    <property type="match status" value="1"/>
</dbReference>
<dbReference type="OrthoDB" id="6379857at2759"/>
<evidence type="ECO:0000313" key="9">
    <source>
        <dbReference type="Proteomes" id="UP000001514"/>
    </source>
</evidence>
<feature type="transmembrane region" description="Helical" evidence="5">
    <location>
        <begin position="87"/>
        <end position="106"/>
    </location>
</feature>
<dbReference type="Proteomes" id="UP000001514">
    <property type="component" value="Unassembled WGS sequence"/>
</dbReference>
<evidence type="ECO:0000259" key="6">
    <source>
        <dbReference type="PROSITE" id="PS50903"/>
    </source>
</evidence>
<evidence type="ECO:0000256" key="3">
    <source>
        <dbReference type="ARBA" id="ARBA00022982"/>
    </source>
</evidence>
<dbReference type="Gene3D" id="2.20.28.10">
    <property type="match status" value="1"/>
</dbReference>
<dbReference type="OMA" id="VCRAGKN"/>
<evidence type="ECO:0000313" key="8">
    <source>
        <dbReference type="EMBL" id="EFJ26986.1"/>
    </source>
</evidence>
<keyword evidence="3" id="KW-0249">Electron transport</keyword>
<dbReference type="PANTHER" id="PTHR47627">
    <property type="entry name" value="RUBREDOXIN"/>
    <property type="match status" value="1"/>
</dbReference>
<feature type="non-terminal residue" evidence="8">
    <location>
        <position position="1"/>
    </location>
</feature>
<protein>
    <recommendedName>
        <fullName evidence="6">Rubredoxin-like domain-containing protein</fullName>
    </recommendedName>
</protein>
<dbReference type="Pfam" id="PF00301">
    <property type="entry name" value="Rubredoxin"/>
    <property type="match status" value="1"/>
</dbReference>
<dbReference type="KEGG" id="smo:SELMODRAFT_97167"/>
<evidence type="ECO:0000256" key="4">
    <source>
        <dbReference type="ARBA" id="ARBA00023004"/>
    </source>
</evidence>
<dbReference type="SUPFAM" id="SSF57802">
    <property type="entry name" value="Rubredoxin-like"/>
    <property type="match status" value="1"/>
</dbReference>
<dbReference type="PRINTS" id="PR00163">
    <property type="entry name" value="RUBREDOXIN"/>
</dbReference>
<keyword evidence="5" id="KW-0812">Transmembrane</keyword>
<dbReference type="PROSITE" id="PS50903">
    <property type="entry name" value="RUBREDOXIN_LIKE"/>
    <property type="match status" value="1"/>
</dbReference>
<evidence type="ECO:0000256" key="5">
    <source>
        <dbReference type="SAM" id="Phobius"/>
    </source>
</evidence>
<feature type="domain" description="Rubredoxin-like" evidence="6">
    <location>
        <begin position="9"/>
        <end position="60"/>
    </location>
</feature>
<dbReference type="FunFam" id="2.20.28.10:FF:000001">
    <property type="entry name" value="Rubredoxin"/>
    <property type="match status" value="1"/>
</dbReference>
<proteinExistence type="predicted"/>
<keyword evidence="5" id="KW-0472">Membrane</keyword>
<dbReference type="GO" id="GO:0005506">
    <property type="term" value="F:iron ion binding"/>
    <property type="evidence" value="ECO:0007669"/>
    <property type="project" value="InterPro"/>
</dbReference>
<dbReference type="KEGG" id="smo:SELMODRAFT_96287"/>
<keyword evidence="2" id="KW-0479">Metal-binding</keyword>
<dbReference type="FunCoup" id="D8RLU4">
    <property type="interactions" value="1646"/>
</dbReference>
<keyword evidence="1" id="KW-0813">Transport</keyword>
<dbReference type="Gramene" id="EFJ26986">
    <property type="protein sequence ID" value="EFJ26986"/>
    <property type="gene ID" value="SELMODRAFT_96287"/>
</dbReference>
<dbReference type="eggNOG" id="ENOG502S3MR">
    <property type="taxonomic scope" value="Eukaryota"/>
</dbReference>
<accession>D8RLU4</accession>
<dbReference type="STRING" id="88036.D8RLU4"/>
<dbReference type="EMBL" id="GL377583">
    <property type="protein sequence ID" value="EFJ26986.1"/>
    <property type="molecule type" value="Genomic_DNA"/>
</dbReference>
<reference evidence="8 9" key="1">
    <citation type="journal article" date="2011" name="Science">
        <title>The Selaginella genome identifies genetic changes associated with the evolution of vascular plants.</title>
        <authorList>
            <person name="Banks J.A."/>
            <person name="Nishiyama T."/>
            <person name="Hasebe M."/>
            <person name="Bowman J.L."/>
            <person name="Gribskov M."/>
            <person name="dePamphilis C."/>
            <person name="Albert V.A."/>
            <person name="Aono N."/>
            <person name="Aoyama T."/>
            <person name="Ambrose B.A."/>
            <person name="Ashton N.W."/>
            <person name="Axtell M.J."/>
            <person name="Barker E."/>
            <person name="Barker M.S."/>
            <person name="Bennetzen J.L."/>
            <person name="Bonawitz N.D."/>
            <person name="Chapple C."/>
            <person name="Cheng C."/>
            <person name="Correa L.G."/>
            <person name="Dacre M."/>
            <person name="DeBarry J."/>
            <person name="Dreyer I."/>
            <person name="Elias M."/>
            <person name="Engstrom E.M."/>
            <person name="Estelle M."/>
            <person name="Feng L."/>
            <person name="Finet C."/>
            <person name="Floyd S.K."/>
            <person name="Frommer W.B."/>
            <person name="Fujita T."/>
            <person name="Gramzow L."/>
            <person name="Gutensohn M."/>
            <person name="Harholt J."/>
            <person name="Hattori M."/>
            <person name="Heyl A."/>
            <person name="Hirai T."/>
            <person name="Hiwatashi Y."/>
            <person name="Ishikawa M."/>
            <person name="Iwata M."/>
            <person name="Karol K.G."/>
            <person name="Koehler B."/>
            <person name="Kolukisaoglu U."/>
            <person name="Kubo M."/>
            <person name="Kurata T."/>
            <person name="Lalonde S."/>
            <person name="Li K."/>
            <person name="Li Y."/>
            <person name="Litt A."/>
            <person name="Lyons E."/>
            <person name="Manning G."/>
            <person name="Maruyama T."/>
            <person name="Michael T.P."/>
            <person name="Mikami K."/>
            <person name="Miyazaki S."/>
            <person name="Morinaga S."/>
            <person name="Murata T."/>
            <person name="Mueller-Roeber B."/>
            <person name="Nelson D.R."/>
            <person name="Obara M."/>
            <person name="Oguri Y."/>
            <person name="Olmstead R.G."/>
            <person name="Onodera N."/>
            <person name="Petersen B.L."/>
            <person name="Pils B."/>
            <person name="Prigge M."/>
            <person name="Rensing S.A."/>
            <person name="Riano-Pachon D.M."/>
            <person name="Roberts A.W."/>
            <person name="Sato Y."/>
            <person name="Scheller H.V."/>
            <person name="Schulz B."/>
            <person name="Schulz C."/>
            <person name="Shakirov E.V."/>
            <person name="Shibagaki N."/>
            <person name="Shinohara N."/>
            <person name="Shippen D.E."/>
            <person name="Soerensen I."/>
            <person name="Sotooka R."/>
            <person name="Sugimoto N."/>
            <person name="Sugita M."/>
            <person name="Sumikawa N."/>
            <person name="Tanurdzic M."/>
            <person name="Theissen G."/>
            <person name="Ulvskov P."/>
            <person name="Wakazuki S."/>
            <person name="Weng J.K."/>
            <person name="Willats W.W."/>
            <person name="Wipf D."/>
            <person name="Wolf P.G."/>
            <person name="Yang L."/>
            <person name="Zimmer A.D."/>
            <person name="Zhu Q."/>
            <person name="Mitros T."/>
            <person name="Hellsten U."/>
            <person name="Loque D."/>
            <person name="Otillar R."/>
            <person name="Salamov A."/>
            <person name="Schmutz J."/>
            <person name="Shapiro H."/>
            <person name="Lindquist E."/>
            <person name="Lucas S."/>
            <person name="Rokhsar D."/>
            <person name="Grigoriev I.V."/>
        </authorList>
    </citation>
    <scope>NUCLEOTIDE SEQUENCE [LARGE SCALE GENOMIC DNA]</scope>
</reference>
<dbReference type="CDD" id="cd00730">
    <property type="entry name" value="rubredoxin"/>
    <property type="match status" value="1"/>
</dbReference>
<name>D8RLU4_SELML</name>
<dbReference type="AlphaFoldDB" id="D8RLU4"/>
<dbReference type="HOGENOM" id="CLU_083159_2_1_1"/>
<keyword evidence="4" id="KW-0408">Iron</keyword>
<dbReference type="InterPro" id="IPR024935">
    <property type="entry name" value="Rubredoxin_dom"/>
</dbReference>
<keyword evidence="5" id="KW-1133">Transmembrane helix</keyword>
<dbReference type="InterPro" id="IPR050526">
    <property type="entry name" value="Rubredoxin_ET"/>
</dbReference>
<evidence type="ECO:0000256" key="1">
    <source>
        <dbReference type="ARBA" id="ARBA00022448"/>
    </source>
</evidence>